<proteinExistence type="predicted"/>
<gene>
    <name evidence="1" type="ORF">ALP8811_01673</name>
</gene>
<dbReference type="SUPFAM" id="SSF53474">
    <property type="entry name" value="alpha/beta-Hydrolases"/>
    <property type="match status" value="1"/>
</dbReference>
<protein>
    <recommendedName>
        <fullName evidence="3">AB hydrolase-1 domain-containing protein</fullName>
    </recommendedName>
</protein>
<name>A0A2R8AKX9_9RHOB</name>
<sequence>MTRRARLRHVTTELLGSNLTELLFDGASLRVIGCSVERPHLFVTFDHWRRERASFPDYSPSNTALNHGYGHIYIQTAQNDWFLNQDTIRLRGFLTELCQGKDSCSVGFSMGGYGALLFANALRLRRVLLLSPQYSIMQSKAPYESGYQQEAALLDPTLDHLEPLDDGPRLQGIIAYDPRQAPQDRLHAEHIRTLHPDLKPVALPFGGHTALKHMEGTGVTHEIMRAFIEDDLSVGALRGVHGLIGRNSSRYKQRLKTYLDQRRARTGSAP</sequence>
<dbReference type="AlphaFoldDB" id="A0A2R8AKX9"/>
<keyword evidence="2" id="KW-1185">Reference proteome</keyword>
<dbReference type="Proteomes" id="UP000244911">
    <property type="component" value="Unassembled WGS sequence"/>
</dbReference>
<evidence type="ECO:0000313" key="2">
    <source>
        <dbReference type="Proteomes" id="UP000244911"/>
    </source>
</evidence>
<evidence type="ECO:0000313" key="1">
    <source>
        <dbReference type="EMBL" id="SPF76661.1"/>
    </source>
</evidence>
<dbReference type="InterPro" id="IPR029058">
    <property type="entry name" value="AB_hydrolase_fold"/>
</dbReference>
<reference evidence="1 2" key="1">
    <citation type="submission" date="2018-03" db="EMBL/GenBank/DDBJ databases">
        <authorList>
            <person name="Keele B.F."/>
        </authorList>
    </citation>
    <scope>NUCLEOTIDE SEQUENCE [LARGE SCALE GENOMIC DNA]</scope>
    <source>
        <strain evidence="1 2">CECT 8811</strain>
    </source>
</reference>
<dbReference type="EMBL" id="OMOI01000001">
    <property type="protein sequence ID" value="SPF76661.1"/>
    <property type="molecule type" value="Genomic_DNA"/>
</dbReference>
<accession>A0A2R8AKX9</accession>
<organism evidence="1 2">
    <name type="scientific">Aliiroseovarius pelagivivens</name>
    <dbReference type="NCBI Taxonomy" id="1639690"/>
    <lineage>
        <taxon>Bacteria</taxon>
        <taxon>Pseudomonadati</taxon>
        <taxon>Pseudomonadota</taxon>
        <taxon>Alphaproteobacteria</taxon>
        <taxon>Rhodobacterales</taxon>
        <taxon>Paracoccaceae</taxon>
        <taxon>Aliiroseovarius</taxon>
    </lineage>
</organism>
<evidence type="ECO:0008006" key="3">
    <source>
        <dbReference type="Google" id="ProtNLM"/>
    </source>
</evidence>